<dbReference type="InterPro" id="IPR025874">
    <property type="entry name" value="DZR"/>
</dbReference>
<dbReference type="GO" id="GO:0005524">
    <property type="term" value="F:ATP binding"/>
    <property type="evidence" value="ECO:0007669"/>
    <property type="project" value="UniProtKB-KW"/>
</dbReference>
<gene>
    <name evidence="4" type="ORF">GGQ55_001651</name>
</gene>
<evidence type="ECO:0000256" key="2">
    <source>
        <dbReference type="ARBA" id="ARBA00022840"/>
    </source>
</evidence>
<keyword evidence="5" id="KW-1185">Reference proteome</keyword>
<dbReference type="EMBL" id="JACBZT010000001">
    <property type="protein sequence ID" value="NYJ05373.1"/>
    <property type="molecule type" value="Genomic_DNA"/>
</dbReference>
<reference evidence="4 5" key="1">
    <citation type="submission" date="2020-07" db="EMBL/GenBank/DDBJ databases">
        <title>Sequencing the genomes of 1000 actinobacteria strains.</title>
        <authorList>
            <person name="Klenk H.-P."/>
        </authorList>
    </citation>
    <scope>NUCLEOTIDE SEQUENCE [LARGE SCALE GENOMIC DNA]</scope>
    <source>
        <strain evidence="4 5">DSM 104001</strain>
    </source>
</reference>
<dbReference type="PANTHER" id="PTHR16305:SF28">
    <property type="entry name" value="GUANYLATE CYCLASE DOMAIN-CONTAINING PROTEIN"/>
    <property type="match status" value="1"/>
</dbReference>
<proteinExistence type="predicted"/>
<evidence type="ECO:0000313" key="5">
    <source>
        <dbReference type="Proteomes" id="UP000541969"/>
    </source>
</evidence>
<evidence type="ECO:0000259" key="3">
    <source>
        <dbReference type="PROSITE" id="PS50125"/>
    </source>
</evidence>
<dbReference type="InterPro" id="IPR001054">
    <property type="entry name" value="A/G_cyclase"/>
</dbReference>
<dbReference type="GO" id="GO:0004016">
    <property type="term" value="F:adenylate cyclase activity"/>
    <property type="evidence" value="ECO:0007669"/>
    <property type="project" value="UniProtKB-ARBA"/>
</dbReference>
<dbReference type="SUPFAM" id="SSF55073">
    <property type="entry name" value="Nucleotide cyclase"/>
    <property type="match status" value="1"/>
</dbReference>
<sequence>MTCPSCGSTPPPLARFCPECGAAVLRRCLSCGAALGAGHRFCASCGARAEDGPEQEPQPAQSERRVSSVLFGDLVGFTALSESRDPEEVRELLSGYFDRCRDVVARYGGTIEKFIGDAVMAVWGVPVAHEDDAERAVRAGLDLVEVVTAFGERAAVPDLSMRVGVVTSEVAVTLGATQQGMVAGDAVNTAARVQAKAEPGEVWVDEQTRALTAAAIGYEPAGSHALKGKTEPVVLHRATAVMGGVGGEGRELGVEAPLVGRRRELGLLKDLYQAASEDGRGRLLVVTGAPGVGKTRLGWELQKYTDGLSAVVWWHWGRCPAYGDGIAYSALSAALRRRIGVDETTEQAPVQRERLRRHLAEIVPDAAERDWLEPRLSVLLGGEDGFGREDLFTAWLTWFERISRGGDPVVWVIDDAHHADDGLLDFVEHLVGAARFPLLLVLLAREELLERRPRLAASRRGTVIGLEGLRPETMAQLLDALVVDLPPRVRDQLVEVAEGVPLYAVETVRALLDRGMVVDDGSHRRLAPGVDAARLVEVGAPTSLQMLIASRLDALPADQRELLQHASVLGNSFTLGGLAAVSGRSPRQVADTAEALAGRDLIARVADRFSPDFGRYAFVQALVRQVAYRTQSKQARLIRHLAAADYLKTQAETSGELVAVVAQHLGDARELMAAGDPRAAALTDDLVEWLVRSGQRAASLGVPGEASSFYVQALAHAPDGPARARLTVLAAQAALDAGHWDQASALSSGLHESDPVDLRAQAATIRATTHRLHGRPADGQRELAPFLERTGELSAATASGLLRIAARADGELGDVVHGRPLAEEGLRRAEETGDPVLIGWALNDLAVLIFFTDLQRVGVAILDGAIAYCSEHRATGPLVAVLFNRAIASFTRDVREALRFYERALELSRQAADAWSAWLTTASLSVARIITGRWDDDANDETAWLYEAVTAENAFFGALHDALGALRALLRGEPPTEDLFPVDEALLDAAGPDTVQEVALMRLVRGRITGRLPETALRLAEQTVSEREQYGSTVEWFPFLWSTAVDWLIEAGTPEDLAAARQAVEIVAAGPGRRPPAVEAELLRLRATLALADSATADLEAVERDLRQAIPALEAYGAEPDRARAQALLGRLLREHGRADEGLLAEAGETFARIA</sequence>
<dbReference type="GO" id="GO:0035556">
    <property type="term" value="P:intracellular signal transduction"/>
    <property type="evidence" value="ECO:0007669"/>
    <property type="project" value="InterPro"/>
</dbReference>
<protein>
    <submittedName>
        <fullName evidence="4">Class 3 adenylate cyclase/tetratricopeptide (TPR) repeat protein</fullName>
    </submittedName>
</protein>
<comment type="caution">
    <text evidence="4">The sequence shown here is derived from an EMBL/GenBank/DDBJ whole genome shotgun (WGS) entry which is preliminary data.</text>
</comment>
<dbReference type="InterPro" id="IPR027417">
    <property type="entry name" value="P-loop_NTPase"/>
</dbReference>
<dbReference type="GO" id="GO:0005737">
    <property type="term" value="C:cytoplasm"/>
    <property type="evidence" value="ECO:0007669"/>
    <property type="project" value="TreeGrafter"/>
</dbReference>
<dbReference type="SMART" id="SM00044">
    <property type="entry name" value="CYCc"/>
    <property type="match status" value="1"/>
</dbReference>
<dbReference type="AlphaFoldDB" id="A0A853CH41"/>
<evidence type="ECO:0000256" key="1">
    <source>
        <dbReference type="ARBA" id="ARBA00022741"/>
    </source>
</evidence>
<dbReference type="InterPro" id="IPR041664">
    <property type="entry name" value="AAA_16"/>
</dbReference>
<dbReference type="PROSITE" id="PS50125">
    <property type="entry name" value="GUANYLATE_CYCLASE_2"/>
    <property type="match status" value="1"/>
</dbReference>
<name>A0A853CH41_9ACTN</name>
<dbReference type="Pfam" id="PF12773">
    <property type="entry name" value="DZR"/>
    <property type="match status" value="1"/>
</dbReference>
<feature type="domain" description="Guanylate cyclase" evidence="3">
    <location>
        <begin position="68"/>
        <end position="194"/>
    </location>
</feature>
<dbReference type="Gene3D" id="3.30.70.1230">
    <property type="entry name" value="Nucleotide cyclase"/>
    <property type="match status" value="1"/>
</dbReference>
<dbReference type="GO" id="GO:0009190">
    <property type="term" value="P:cyclic nucleotide biosynthetic process"/>
    <property type="evidence" value="ECO:0007669"/>
    <property type="project" value="InterPro"/>
</dbReference>
<dbReference type="Proteomes" id="UP000541969">
    <property type="component" value="Unassembled WGS sequence"/>
</dbReference>
<dbReference type="SUPFAM" id="SSF52540">
    <property type="entry name" value="P-loop containing nucleoside triphosphate hydrolases"/>
    <property type="match status" value="1"/>
</dbReference>
<evidence type="ECO:0000313" key="4">
    <source>
        <dbReference type="EMBL" id="NYJ05373.1"/>
    </source>
</evidence>
<keyword evidence="1" id="KW-0547">Nucleotide-binding</keyword>
<dbReference type="RefSeq" id="WP_179715979.1">
    <property type="nucleotide sequence ID" value="NZ_JACBZT010000001.1"/>
</dbReference>
<dbReference type="CDD" id="cd07302">
    <property type="entry name" value="CHD"/>
    <property type="match status" value="1"/>
</dbReference>
<dbReference type="SUPFAM" id="SSF48452">
    <property type="entry name" value="TPR-like"/>
    <property type="match status" value="1"/>
</dbReference>
<accession>A0A853CH41</accession>
<dbReference type="InterPro" id="IPR011990">
    <property type="entry name" value="TPR-like_helical_dom_sf"/>
</dbReference>
<dbReference type="PANTHER" id="PTHR16305">
    <property type="entry name" value="TESTICULAR SOLUBLE ADENYLYL CYCLASE"/>
    <property type="match status" value="1"/>
</dbReference>
<dbReference type="InterPro" id="IPR029787">
    <property type="entry name" value="Nucleotide_cyclase"/>
</dbReference>
<dbReference type="Pfam" id="PF00211">
    <property type="entry name" value="Guanylate_cyc"/>
    <property type="match status" value="1"/>
</dbReference>
<dbReference type="Pfam" id="PF13191">
    <property type="entry name" value="AAA_16"/>
    <property type="match status" value="1"/>
</dbReference>
<organism evidence="4 5">
    <name type="scientific">Petropleomorpha daqingensis</name>
    <dbReference type="NCBI Taxonomy" id="2026353"/>
    <lineage>
        <taxon>Bacteria</taxon>
        <taxon>Bacillati</taxon>
        <taxon>Actinomycetota</taxon>
        <taxon>Actinomycetes</taxon>
        <taxon>Geodermatophilales</taxon>
        <taxon>Geodermatophilaceae</taxon>
        <taxon>Petropleomorpha</taxon>
    </lineage>
</organism>
<keyword evidence="2" id="KW-0067">ATP-binding</keyword>